<evidence type="ECO:0000313" key="4">
    <source>
        <dbReference type="Proteomes" id="UP000009022"/>
    </source>
</evidence>
<reference evidence="3 4" key="1">
    <citation type="journal article" date="2008" name="Nature">
        <title>The Trichoplax genome and the nature of placozoans.</title>
        <authorList>
            <person name="Srivastava M."/>
            <person name="Begovic E."/>
            <person name="Chapman J."/>
            <person name="Putnam N.H."/>
            <person name="Hellsten U."/>
            <person name="Kawashima T."/>
            <person name="Kuo A."/>
            <person name="Mitros T."/>
            <person name="Salamov A."/>
            <person name="Carpenter M.L."/>
            <person name="Signorovitch A.Y."/>
            <person name="Moreno M.A."/>
            <person name="Kamm K."/>
            <person name="Grimwood J."/>
            <person name="Schmutz J."/>
            <person name="Shapiro H."/>
            <person name="Grigoriev I.V."/>
            <person name="Buss L.W."/>
            <person name="Schierwater B."/>
            <person name="Dellaporta S.L."/>
            <person name="Rokhsar D.S."/>
        </authorList>
    </citation>
    <scope>NUCLEOTIDE SEQUENCE [LARGE SCALE GENOMIC DNA]</scope>
    <source>
        <strain evidence="3 4">Grell-BS-1999</strain>
    </source>
</reference>
<keyword evidence="1" id="KW-0472">Membrane</keyword>
<feature type="transmembrane region" description="Helical" evidence="1">
    <location>
        <begin position="332"/>
        <end position="349"/>
    </location>
</feature>
<feature type="chain" id="PRO_5002798450" description="G-protein coupled receptors family 2 profile 2 domain-containing protein" evidence="2">
    <location>
        <begin position="18"/>
        <end position="410"/>
    </location>
</feature>
<sequence length="410" mass="46425">MKFLLILAILYLDIVAADKAPEKNIASGNSIFKLTIKNRPYTSIYKYTSKEPYLSLVAEIKYGMRTMFFGAVGNYYVPRLGKVRPYGYCVPSSIAPTAANNTTPIILPTDCRICDVLNASYFSLFGCRCGHYSQTIVQIKAILFFNYSLNADFRREKIKQIWDIAMTHGFIGNLMLVPEQCELQLKLTVQFKSTLPSMIKNITLSNSTNYEAIFRRAIRTTSEIGNGLSLIGAIMTIMTLRYFRLIKFTILLGFGIPALAVGTAAVLDGDNIYERNANGLKSSISHHRIRTKITMSQVRSLMAFVTALGLAWIFVLLTYIEGPTVLRHCFEAMFVTFTSLQGFFLYYLYCISKKEIRICYLELFDYKPNSQTPTITVFFFLVVSLKSNDDYLAVVTYNLIKSGNIKIPTR</sequence>
<name>B3RTQ5_TRIAD</name>
<gene>
    <name evidence="3" type="ORF">TRIADDRAFT_56009</name>
</gene>
<dbReference type="AlphaFoldDB" id="B3RTQ5"/>
<evidence type="ECO:0000256" key="1">
    <source>
        <dbReference type="SAM" id="Phobius"/>
    </source>
</evidence>
<dbReference type="PANTHER" id="PTHR45692">
    <property type="entry name" value="G_PROTEIN_RECEP_F2_4 DOMAIN-CONTAINING PROTEIN"/>
    <property type="match status" value="1"/>
</dbReference>
<organism evidence="3 4">
    <name type="scientific">Trichoplax adhaerens</name>
    <name type="common">Trichoplax reptans</name>
    <dbReference type="NCBI Taxonomy" id="10228"/>
    <lineage>
        <taxon>Eukaryota</taxon>
        <taxon>Metazoa</taxon>
        <taxon>Placozoa</taxon>
        <taxon>Uniplacotomia</taxon>
        <taxon>Trichoplacea</taxon>
        <taxon>Trichoplacidae</taxon>
        <taxon>Trichoplax</taxon>
    </lineage>
</organism>
<evidence type="ECO:0008006" key="5">
    <source>
        <dbReference type="Google" id="ProtNLM"/>
    </source>
</evidence>
<keyword evidence="2" id="KW-0732">Signal</keyword>
<dbReference type="RefSeq" id="XP_002112206.1">
    <property type="nucleotide sequence ID" value="XM_002112170.1"/>
</dbReference>
<keyword evidence="4" id="KW-1185">Reference proteome</keyword>
<keyword evidence="1" id="KW-1133">Transmembrane helix</keyword>
<dbReference type="Gene3D" id="1.20.1070.10">
    <property type="entry name" value="Rhodopsin 7-helix transmembrane proteins"/>
    <property type="match status" value="1"/>
</dbReference>
<dbReference type="EMBL" id="DS985244">
    <property type="protein sequence ID" value="EDV26173.1"/>
    <property type="molecule type" value="Genomic_DNA"/>
</dbReference>
<protein>
    <recommendedName>
        <fullName evidence="5">G-protein coupled receptors family 2 profile 2 domain-containing protein</fullName>
    </recommendedName>
</protein>
<dbReference type="OrthoDB" id="5961629at2759"/>
<feature type="transmembrane region" description="Helical" evidence="1">
    <location>
        <begin position="301"/>
        <end position="320"/>
    </location>
</feature>
<dbReference type="KEGG" id="tad:TRIADDRAFT_56009"/>
<dbReference type="CTD" id="6752917"/>
<dbReference type="GeneID" id="6752917"/>
<accession>B3RTQ5</accession>
<dbReference type="Proteomes" id="UP000009022">
    <property type="component" value="Unassembled WGS sequence"/>
</dbReference>
<keyword evidence="1" id="KW-0812">Transmembrane</keyword>
<proteinExistence type="predicted"/>
<dbReference type="HOGENOM" id="CLU_671444_0_0_1"/>
<feature type="signal peptide" evidence="2">
    <location>
        <begin position="1"/>
        <end position="17"/>
    </location>
</feature>
<evidence type="ECO:0000313" key="3">
    <source>
        <dbReference type="EMBL" id="EDV26173.1"/>
    </source>
</evidence>
<dbReference type="PhylomeDB" id="B3RTQ5"/>
<dbReference type="PANTHER" id="PTHR45692:SF1">
    <property type="entry name" value="G-PROTEIN COUPLED RECEPTORS FAMILY 2 PROFILE 2 DOMAIN-CONTAINING PROTEIN"/>
    <property type="match status" value="1"/>
</dbReference>
<feature type="transmembrane region" description="Helical" evidence="1">
    <location>
        <begin position="250"/>
        <end position="267"/>
    </location>
</feature>
<evidence type="ECO:0000256" key="2">
    <source>
        <dbReference type="SAM" id="SignalP"/>
    </source>
</evidence>
<dbReference type="InParanoid" id="B3RTQ5"/>